<proteinExistence type="predicted"/>
<sequence>MIQVLVPEILSEFKPEFKLRDYQERAIAQIHEFFKSRLISVLLYAPTGAGKTAMSSQIIRSTIITSKT</sequence>
<organism evidence="2 3">
    <name type="scientific">Brasilonema sennae CENA114</name>
    <dbReference type="NCBI Taxonomy" id="415709"/>
    <lineage>
        <taxon>Bacteria</taxon>
        <taxon>Bacillati</taxon>
        <taxon>Cyanobacteriota</taxon>
        <taxon>Cyanophyceae</taxon>
        <taxon>Nostocales</taxon>
        <taxon>Scytonemataceae</taxon>
        <taxon>Brasilonema</taxon>
        <taxon>Bromeliae group (in: Brasilonema)</taxon>
    </lineage>
</organism>
<dbReference type="GO" id="GO:0003677">
    <property type="term" value="F:DNA binding"/>
    <property type="evidence" value="ECO:0007669"/>
    <property type="project" value="InterPro"/>
</dbReference>
<keyword evidence="2" id="KW-0614">Plasmid</keyword>
<dbReference type="InterPro" id="IPR027417">
    <property type="entry name" value="P-loop_NTPase"/>
</dbReference>
<dbReference type="KEGG" id="bsen:DP114_32745"/>
<dbReference type="Pfam" id="PF04851">
    <property type="entry name" value="ResIII"/>
    <property type="match status" value="1"/>
</dbReference>
<dbReference type="Gene3D" id="3.40.50.300">
    <property type="entry name" value="P-loop containing nucleotide triphosphate hydrolases"/>
    <property type="match status" value="1"/>
</dbReference>
<reference evidence="2 3" key="1">
    <citation type="submission" date="2018-06" db="EMBL/GenBank/DDBJ databases">
        <title>Comparative genomics of Brasilonema spp. strains.</title>
        <authorList>
            <person name="Alvarenga D.O."/>
            <person name="Fiore M.F."/>
            <person name="Varani A.M."/>
        </authorList>
    </citation>
    <scope>NUCLEOTIDE SEQUENCE [LARGE SCALE GENOMIC DNA]</scope>
    <source>
        <strain evidence="2 3">CENA114</strain>
        <plasmid evidence="3">pboct1</plasmid>
    </source>
</reference>
<evidence type="ECO:0000259" key="1">
    <source>
        <dbReference type="Pfam" id="PF04851"/>
    </source>
</evidence>
<evidence type="ECO:0000313" key="3">
    <source>
        <dbReference type="Proteomes" id="UP000503129"/>
    </source>
</evidence>
<dbReference type="SUPFAM" id="SSF52540">
    <property type="entry name" value="P-loop containing nucleoside triphosphate hydrolases"/>
    <property type="match status" value="1"/>
</dbReference>
<feature type="domain" description="Helicase/UvrB N-terminal" evidence="1">
    <location>
        <begin position="17"/>
        <end position="62"/>
    </location>
</feature>
<dbReference type="InterPro" id="IPR006935">
    <property type="entry name" value="Helicase/UvrB_N"/>
</dbReference>
<accession>A0A856MSD6</accession>
<dbReference type="GO" id="GO:0016787">
    <property type="term" value="F:hydrolase activity"/>
    <property type="evidence" value="ECO:0007669"/>
    <property type="project" value="InterPro"/>
</dbReference>
<evidence type="ECO:0000313" key="2">
    <source>
        <dbReference type="EMBL" id="QDL12547.1"/>
    </source>
</evidence>
<gene>
    <name evidence="2" type="ORF">DP114_32745</name>
</gene>
<dbReference type="GO" id="GO:0005524">
    <property type="term" value="F:ATP binding"/>
    <property type="evidence" value="ECO:0007669"/>
    <property type="project" value="InterPro"/>
</dbReference>
<dbReference type="EMBL" id="CP030119">
    <property type="protein sequence ID" value="QDL12547.1"/>
    <property type="molecule type" value="Genomic_DNA"/>
</dbReference>
<protein>
    <recommendedName>
        <fullName evidence="1">Helicase/UvrB N-terminal domain-containing protein</fullName>
    </recommendedName>
</protein>
<keyword evidence="3" id="KW-1185">Reference proteome</keyword>
<geneLocation type="plasmid" evidence="3">
    <name>pboct1</name>
</geneLocation>
<dbReference type="AlphaFoldDB" id="A0A856MSD6"/>
<name>A0A856MSD6_9CYAN</name>
<dbReference type="RefSeq" id="WP_169266213.1">
    <property type="nucleotide sequence ID" value="NZ_CAWOXK010000002.1"/>
</dbReference>
<dbReference type="Proteomes" id="UP000503129">
    <property type="component" value="Plasmid pBOCT1"/>
</dbReference>